<evidence type="ECO:0000313" key="8">
    <source>
        <dbReference type="Proteomes" id="UP000199568"/>
    </source>
</evidence>
<dbReference type="Gene3D" id="2.40.30.10">
    <property type="entry name" value="Translation factors"/>
    <property type="match status" value="1"/>
</dbReference>
<dbReference type="Gene3D" id="3.40.50.80">
    <property type="entry name" value="Nucleotide-binding domain of ferredoxin-NADP reductase (FNR) module"/>
    <property type="match status" value="1"/>
</dbReference>
<dbReference type="Pfam" id="PF00111">
    <property type="entry name" value="Fer2"/>
    <property type="match status" value="1"/>
</dbReference>
<dbReference type="PROSITE" id="PS51085">
    <property type="entry name" value="2FE2S_FER_2"/>
    <property type="match status" value="1"/>
</dbReference>
<dbReference type="PROSITE" id="PS51384">
    <property type="entry name" value="FAD_FR"/>
    <property type="match status" value="1"/>
</dbReference>
<dbReference type="InterPro" id="IPR017927">
    <property type="entry name" value="FAD-bd_FR_type"/>
</dbReference>
<organism evidence="7 8">
    <name type="scientific">Natronincola peptidivorans</name>
    <dbReference type="NCBI Taxonomy" id="426128"/>
    <lineage>
        <taxon>Bacteria</taxon>
        <taxon>Bacillati</taxon>
        <taxon>Bacillota</taxon>
        <taxon>Clostridia</taxon>
        <taxon>Peptostreptococcales</taxon>
        <taxon>Natronincolaceae</taxon>
        <taxon>Natronincola</taxon>
    </lineage>
</organism>
<name>A0A1I0FV12_9FIRM</name>
<dbReference type="CDD" id="cd00207">
    <property type="entry name" value="fer2"/>
    <property type="match status" value="1"/>
</dbReference>
<dbReference type="SUPFAM" id="SSF52343">
    <property type="entry name" value="Ferredoxin reductase-like, C-terminal NADP-linked domain"/>
    <property type="match status" value="1"/>
</dbReference>
<dbReference type="InterPro" id="IPR039261">
    <property type="entry name" value="FNR_nucleotide-bd"/>
</dbReference>
<reference evidence="7 8" key="1">
    <citation type="submission" date="2016-10" db="EMBL/GenBank/DDBJ databases">
        <authorList>
            <person name="de Groot N.N."/>
        </authorList>
    </citation>
    <scope>NUCLEOTIDE SEQUENCE [LARGE SCALE GENOMIC DNA]</scope>
    <source>
        <strain evidence="7 8">DSM 18979</strain>
    </source>
</reference>
<evidence type="ECO:0000259" key="6">
    <source>
        <dbReference type="PROSITE" id="PS51384"/>
    </source>
</evidence>
<keyword evidence="3" id="KW-0274">FAD</keyword>
<dbReference type="PANTHER" id="PTHR43644">
    <property type="entry name" value="NA(+)-TRANSLOCATING NADH-QUINONE REDUCTASE SUBUNIT"/>
    <property type="match status" value="1"/>
</dbReference>
<dbReference type="InterPro" id="IPR017938">
    <property type="entry name" value="Riboflavin_synthase-like_b-brl"/>
</dbReference>
<dbReference type="InterPro" id="IPR036010">
    <property type="entry name" value="2Fe-2S_ferredoxin-like_sf"/>
</dbReference>
<evidence type="ECO:0000256" key="1">
    <source>
        <dbReference type="ARBA" id="ARBA00022448"/>
    </source>
</evidence>
<proteinExistence type="predicted"/>
<dbReference type="Pfam" id="PF00175">
    <property type="entry name" value="NAD_binding_1"/>
    <property type="match status" value="1"/>
</dbReference>
<dbReference type="Pfam" id="PF00970">
    <property type="entry name" value="FAD_binding_6"/>
    <property type="match status" value="1"/>
</dbReference>
<keyword evidence="1" id="KW-0813">Transport</keyword>
<evidence type="ECO:0000313" key="7">
    <source>
        <dbReference type="EMBL" id="SET62105.1"/>
    </source>
</evidence>
<dbReference type="InterPro" id="IPR012675">
    <property type="entry name" value="Beta-grasp_dom_sf"/>
</dbReference>
<dbReference type="InterPro" id="IPR001433">
    <property type="entry name" value="OxRdtase_FAD/NAD-bd"/>
</dbReference>
<evidence type="ECO:0000256" key="3">
    <source>
        <dbReference type="ARBA" id="ARBA00022827"/>
    </source>
</evidence>
<keyword evidence="2" id="KW-0285">Flavoprotein</keyword>
<dbReference type="Proteomes" id="UP000199568">
    <property type="component" value="Unassembled WGS sequence"/>
</dbReference>
<dbReference type="PANTHER" id="PTHR43644:SF1">
    <property type="entry name" value="NAD(P)H-FLAVIN REDUCTASE"/>
    <property type="match status" value="1"/>
</dbReference>
<dbReference type="SUPFAM" id="SSF54292">
    <property type="entry name" value="2Fe-2S ferredoxin-like"/>
    <property type="match status" value="1"/>
</dbReference>
<dbReference type="EMBL" id="FOHU01000016">
    <property type="protein sequence ID" value="SET62105.1"/>
    <property type="molecule type" value="Genomic_DNA"/>
</dbReference>
<dbReference type="OrthoDB" id="9796486at2"/>
<sequence length="365" mass="40873">MSTILITVLIITGIATLLAFLLTFADAYIADYGECKIIVNKDEELVVEGGSSLLSSLTEHDIYLPSACGGKGSCGYCKCKINEGAGPVLPTELSYLTEEDVENNIRLTCQVKVKEDMYIEIPEDLLHAKKYTAVVETAKDLTPNIRFLKLKITDGQEIEFLAGQYVQLLAPPYPGNPDEVYRAYSIASSTTETNSIDLIIGYVPDGIVTTYVHKHLSEGDEVSFNGPFGDFYLNDSDKDAVLVAVSTGMAPIRSILYEMLHKEIDRNTVFYFGARTREDLFMLDEMEMFEESLPRFKFVPVLSRATEEDQWEGEEGRVTDLIEKYLEEGENKEAYLCGGAPMIKSTIEALVEKGFKEEMIYFDEF</sequence>
<dbReference type="RefSeq" id="WP_090445789.1">
    <property type="nucleotide sequence ID" value="NZ_FOHU01000016.1"/>
</dbReference>
<evidence type="ECO:0000256" key="4">
    <source>
        <dbReference type="ARBA" id="ARBA00023004"/>
    </source>
</evidence>
<feature type="domain" description="FAD-binding FR-type" evidence="6">
    <location>
        <begin position="128"/>
        <end position="234"/>
    </location>
</feature>
<dbReference type="PRINTS" id="PR00371">
    <property type="entry name" value="FPNCR"/>
</dbReference>
<dbReference type="GO" id="GO:0051536">
    <property type="term" value="F:iron-sulfur cluster binding"/>
    <property type="evidence" value="ECO:0007669"/>
    <property type="project" value="InterPro"/>
</dbReference>
<gene>
    <name evidence="7" type="ORF">SAMN05660297_02961</name>
</gene>
<evidence type="ECO:0000256" key="2">
    <source>
        <dbReference type="ARBA" id="ARBA00022630"/>
    </source>
</evidence>
<dbReference type="SUPFAM" id="SSF63380">
    <property type="entry name" value="Riboflavin synthase domain-like"/>
    <property type="match status" value="1"/>
</dbReference>
<evidence type="ECO:0000259" key="5">
    <source>
        <dbReference type="PROSITE" id="PS51085"/>
    </source>
</evidence>
<feature type="domain" description="2Fe-2S ferredoxin-type" evidence="5">
    <location>
        <begin position="35"/>
        <end position="125"/>
    </location>
</feature>
<dbReference type="STRING" id="426128.SAMN05660297_02961"/>
<dbReference type="AlphaFoldDB" id="A0A1I0FV12"/>
<protein>
    <submittedName>
        <fullName evidence="7">Na+-transporting NADH:ubiquinone oxidoreductase subunit F</fullName>
    </submittedName>
</protein>
<accession>A0A1I0FV12</accession>
<keyword evidence="7" id="KW-0830">Ubiquinone</keyword>
<dbReference type="InterPro" id="IPR001709">
    <property type="entry name" value="Flavoprot_Pyr_Nucl_cyt_Rdtase"/>
</dbReference>
<dbReference type="Gene3D" id="3.10.20.30">
    <property type="match status" value="1"/>
</dbReference>
<dbReference type="InterPro" id="IPR008333">
    <property type="entry name" value="Cbr1-like_FAD-bd_dom"/>
</dbReference>
<keyword evidence="4" id="KW-0408">Iron</keyword>
<dbReference type="PRINTS" id="PR00410">
    <property type="entry name" value="PHEHYDRXLASE"/>
</dbReference>
<dbReference type="InterPro" id="IPR001041">
    <property type="entry name" value="2Fe-2S_ferredoxin-type"/>
</dbReference>
<keyword evidence="8" id="KW-1185">Reference proteome</keyword>
<dbReference type="GO" id="GO:0016491">
    <property type="term" value="F:oxidoreductase activity"/>
    <property type="evidence" value="ECO:0007669"/>
    <property type="project" value="InterPro"/>
</dbReference>